<dbReference type="PROSITE" id="PS50132">
    <property type="entry name" value="RGS"/>
    <property type="match status" value="1"/>
</dbReference>
<feature type="region of interest" description="Disordered" evidence="2">
    <location>
        <begin position="361"/>
        <end position="470"/>
    </location>
</feature>
<dbReference type="EMBL" id="QEAQ01000078">
    <property type="protein sequence ID" value="TPX56324.1"/>
    <property type="molecule type" value="Genomic_DNA"/>
</dbReference>
<feature type="region of interest" description="Disordered" evidence="2">
    <location>
        <begin position="713"/>
        <end position="786"/>
    </location>
</feature>
<feature type="compositionally biased region" description="Polar residues" evidence="2">
    <location>
        <begin position="361"/>
        <end position="370"/>
    </location>
</feature>
<accession>A0A507DX72</accession>
<dbReference type="SUPFAM" id="SSF48097">
    <property type="entry name" value="Regulator of G-protein signaling, RGS"/>
    <property type="match status" value="1"/>
</dbReference>
<dbReference type="InterPro" id="IPR016137">
    <property type="entry name" value="RGS"/>
</dbReference>
<keyword evidence="1" id="KW-0734">Signal transduction inhibitor</keyword>
<dbReference type="Proteomes" id="UP000318582">
    <property type="component" value="Unassembled WGS sequence"/>
</dbReference>
<evidence type="ECO:0008006" key="7">
    <source>
        <dbReference type="Google" id="ProtNLM"/>
    </source>
</evidence>
<feature type="region of interest" description="Disordered" evidence="2">
    <location>
        <begin position="169"/>
        <end position="188"/>
    </location>
</feature>
<feature type="compositionally biased region" description="Low complexity" evidence="2">
    <location>
        <begin position="326"/>
        <end position="341"/>
    </location>
</feature>
<dbReference type="GO" id="GO:0009968">
    <property type="term" value="P:negative regulation of signal transduction"/>
    <property type="evidence" value="ECO:0007669"/>
    <property type="project" value="UniProtKB-KW"/>
</dbReference>
<organism evidence="5 6">
    <name type="scientific">Powellomyces hirtus</name>
    <dbReference type="NCBI Taxonomy" id="109895"/>
    <lineage>
        <taxon>Eukaryota</taxon>
        <taxon>Fungi</taxon>
        <taxon>Fungi incertae sedis</taxon>
        <taxon>Chytridiomycota</taxon>
        <taxon>Chytridiomycota incertae sedis</taxon>
        <taxon>Chytridiomycetes</taxon>
        <taxon>Spizellomycetales</taxon>
        <taxon>Powellomycetaceae</taxon>
        <taxon>Powellomyces</taxon>
    </lineage>
</organism>
<dbReference type="InterPro" id="IPR036388">
    <property type="entry name" value="WH-like_DNA-bd_sf"/>
</dbReference>
<feature type="compositionally biased region" description="Low complexity" evidence="2">
    <location>
        <begin position="434"/>
        <end position="443"/>
    </location>
</feature>
<feature type="region of interest" description="Disordered" evidence="2">
    <location>
        <begin position="323"/>
        <end position="343"/>
    </location>
</feature>
<proteinExistence type="predicted"/>
<feature type="domain" description="RGS" evidence="3">
    <location>
        <begin position="489"/>
        <end position="692"/>
    </location>
</feature>
<sequence>MGSEGLPFLVAGFKRLLFKDFSRFHSILTLIDRKTRHRLHHNTFTTDEASGVLGSLFGTRKEITAQLLQMYVTGQLVAQISDENGGVYAVTRKGECVAADEFDGQVTWVEWIGVPGSGDNVGVKELAKQFARFVGGYPNEWSAEKEKAKEQRSLSAAVCSFEYDGSAENSSGSLAESDTAAAGGGAGSGPSSVPCSVSNFVVAPGITVKDRTVLLKTHTHTFTGSEAVQHLLKHTSCMTSKECLVLCAQFVAQGWIQCVDDANEKSGQVRESNKSVYNLTPTGAQFAGWSDGKTPNLKENNFFSKEGLKGRLRQIAGLARGGGSFSGASSSLNPSSGGDDSLISKENLDKFEEFVKKSSDVLNTTGSGQSAAHEYYEDEGDDGAGRLRARRGTASTINQGDAGGSNTSVASTASAEPAKGSRRPRSATIGSETPGSRSRGSSVVPPPGPSQSGAPAQGQQAGLTPSRGMTSTMSMQNFWEMTKETNATRLTTILMIPALRSAFQKYLATLFCQENYDFMIDVERFRLCYDSPLRAAQSTEMLDPSSKPIVSAVQKRRSGPGADRQGLLFPHALAIYLKYVSKGSPFELNLPSKLQTHLRNTMACAQPYFAKFTSVLDLSTNAPVDPTSAAFRNLVKELPDAFWALYENADGVTNDENVGPWMFSTAEAHIFQMVAGDSVPKFSKTDTYKALMKKLWEEGTLAKVQQTVMAATGGGAAPGSNSPHNGLAATPPASSRASYSAEPSTQNENSSQYVPRSAAPIVGPTVSEPHSTTEKRPRPNSYIPGI</sequence>
<feature type="compositionally biased region" description="Polar residues" evidence="2">
    <location>
        <begin position="393"/>
        <end position="414"/>
    </location>
</feature>
<evidence type="ECO:0000313" key="5">
    <source>
        <dbReference type="EMBL" id="TPX56324.1"/>
    </source>
</evidence>
<dbReference type="Gene3D" id="1.10.167.10">
    <property type="entry name" value="Regulator of G-protein Signalling 4, domain 2"/>
    <property type="match status" value="1"/>
</dbReference>
<dbReference type="CDD" id="cd04371">
    <property type="entry name" value="DEP"/>
    <property type="match status" value="1"/>
</dbReference>
<feature type="compositionally biased region" description="Low complexity" evidence="2">
    <location>
        <begin position="450"/>
        <end position="462"/>
    </location>
</feature>
<evidence type="ECO:0000256" key="2">
    <source>
        <dbReference type="SAM" id="MobiDB-lite"/>
    </source>
</evidence>
<dbReference type="Gene3D" id="1.10.10.10">
    <property type="entry name" value="Winged helix-like DNA-binding domain superfamily/Winged helix DNA-binding domain"/>
    <property type="match status" value="1"/>
</dbReference>
<dbReference type="PROSITE" id="PS50186">
    <property type="entry name" value="DEP"/>
    <property type="match status" value="1"/>
</dbReference>
<dbReference type="InterPro" id="IPR044926">
    <property type="entry name" value="RGS_subdomain_2"/>
</dbReference>
<dbReference type="Pfam" id="PF00615">
    <property type="entry name" value="RGS"/>
    <property type="match status" value="1"/>
</dbReference>
<evidence type="ECO:0000259" key="4">
    <source>
        <dbReference type="PROSITE" id="PS50186"/>
    </source>
</evidence>
<feature type="domain" description="DEP" evidence="4">
    <location>
        <begin position="202"/>
        <end position="281"/>
    </location>
</feature>
<dbReference type="InterPro" id="IPR036390">
    <property type="entry name" value="WH_DNA-bd_sf"/>
</dbReference>
<keyword evidence="6" id="KW-1185">Reference proteome</keyword>
<evidence type="ECO:0000313" key="6">
    <source>
        <dbReference type="Proteomes" id="UP000318582"/>
    </source>
</evidence>
<dbReference type="PANTHER" id="PTHR10845:SF192">
    <property type="entry name" value="DOUBLE HIT, ISOFORM B"/>
    <property type="match status" value="1"/>
</dbReference>
<reference evidence="5 6" key="1">
    <citation type="journal article" date="2019" name="Sci. Rep.">
        <title>Comparative genomics of chytrid fungi reveal insights into the obligate biotrophic and pathogenic lifestyle of Synchytrium endobioticum.</title>
        <authorList>
            <person name="van de Vossenberg B.T.L.H."/>
            <person name="Warris S."/>
            <person name="Nguyen H.D.T."/>
            <person name="van Gent-Pelzer M.P.E."/>
            <person name="Joly D.L."/>
            <person name="van de Geest H.C."/>
            <person name="Bonants P.J.M."/>
            <person name="Smith D.S."/>
            <person name="Levesque C.A."/>
            <person name="van der Lee T.A.J."/>
        </authorList>
    </citation>
    <scope>NUCLEOTIDE SEQUENCE [LARGE SCALE GENOMIC DNA]</scope>
    <source>
        <strain evidence="5 6">CBS 809.83</strain>
    </source>
</reference>
<dbReference type="SMART" id="SM00049">
    <property type="entry name" value="DEP"/>
    <property type="match status" value="1"/>
</dbReference>
<dbReference type="InterPro" id="IPR000591">
    <property type="entry name" value="DEP_dom"/>
</dbReference>
<comment type="caution">
    <text evidence="5">The sequence shown here is derived from an EMBL/GenBank/DDBJ whole genome shotgun (WGS) entry which is preliminary data.</text>
</comment>
<feature type="compositionally biased region" description="Polar residues" evidence="2">
    <location>
        <begin position="732"/>
        <end position="754"/>
    </location>
</feature>
<gene>
    <name evidence="5" type="ORF">PhCBS80983_g04607</name>
</gene>
<dbReference type="AlphaFoldDB" id="A0A507DX72"/>
<protein>
    <recommendedName>
        <fullName evidence="7">DEP domain-containing protein</fullName>
    </recommendedName>
</protein>
<dbReference type="SUPFAM" id="SSF46785">
    <property type="entry name" value="Winged helix' DNA-binding domain"/>
    <property type="match status" value="1"/>
</dbReference>
<evidence type="ECO:0000256" key="1">
    <source>
        <dbReference type="ARBA" id="ARBA00022700"/>
    </source>
</evidence>
<dbReference type="Pfam" id="PF00610">
    <property type="entry name" value="DEP"/>
    <property type="match status" value="1"/>
</dbReference>
<dbReference type="GO" id="GO:0035556">
    <property type="term" value="P:intracellular signal transduction"/>
    <property type="evidence" value="ECO:0007669"/>
    <property type="project" value="InterPro"/>
</dbReference>
<dbReference type="SMART" id="SM00315">
    <property type="entry name" value="RGS"/>
    <property type="match status" value="1"/>
</dbReference>
<evidence type="ECO:0000259" key="3">
    <source>
        <dbReference type="PROSITE" id="PS50132"/>
    </source>
</evidence>
<dbReference type="InterPro" id="IPR036305">
    <property type="entry name" value="RGS_sf"/>
</dbReference>
<dbReference type="PANTHER" id="PTHR10845">
    <property type="entry name" value="REGULATOR OF G PROTEIN SIGNALING"/>
    <property type="match status" value="1"/>
</dbReference>
<name>A0A507DX72_9FUNG</name>